<organism evidence="10 11">
    <name type="scientific">Odynerus spinipes</name>
    <dbReference type="NCBI Taxonomy" id="1348599"/>
    <lineage>
        <taxon>Eukaryota</taxon>
        <taxon>Metazoa</taxon>
        <taxon>Ecdysozoa</taxon>
        <taxon>Arthropoda</taxon>
        <taxon>Hexapoda</taxon>
        <taxon>Insecta</taxon>
        <taxon>Pterygota</taxon>
        <taxon>Neoptera</taxon>
        <taxon>Endopterygota</taxon>
        <taxon>Hymenoptera</taxon>
        <taxon>Apocrita</taxon>
        <taxon>Aculeata</taxon>
        <taxon>Vespoidea</taxon>
        <taxon>Vespidae</taxon>
        <taxon>Eumeninae</taxon>
        <taxon>Odynerus</taxon>
    </lineage>
</organism>
<name>A0AAD9RQH6_9HYME</name>
<evidence type="ECO:0000256" key="5">
    <source>
        <dbReference type="ARBA" id="ARBA00023136"/>
    </source>
</evidence>
<keyword evidence="2" id="KW-1003">Cell membrane</keyword>
<evidence type="ECO:0000313" key="10">
    <source>
        <dbReference type="EMBL" id="KAK2583491.1"/>
    </source>
</evidence>
<evidence type="ECO:0000256" key="3">
    <source>
        <dbReference type="ARBA" id="ARBA00022692"/>
    </source>
</evidence>
<feature type="transmembrane region" description="Helical" evidence="8">
    <location>
        <begin position="275"/>
        <end position="294"/>
    </location>
</feature>
<evidence type="ECO:0000256" key="8">
    <source>
        <dbReference type="SAM" id="Phobius"/>
    </source>
</evidence>
<evidence type="ECO:0000256" key="4">
    <source>
        <dbReference type="ARBA" id="ARBA00022989"/>
    </source>
</evidence>
<feature type="transmembrane region" description="Helical" evidence="8">
    <location>
        <begin position="327"/>
        <end position="347"/>
    </location>
</feature>
<comment type="caution">
    <text evidence="10">The sequence shown here is derived from an EMBL/GenBank/DDBJ whole genome shotgun (WGS) entry which is preliminary data.</text>
</comment>
<dbReference type="EMBL" id="JAIFRP010000030">
    <property type="protein sequence ID" value="KAK2583491.1"/>
    <property type="molecule type" value="Genomic_DNA"/>
</dbReference>
<reference evidence="10" key="1">
    <citation type="submission" date="2021-08" db="EMBL/GenBank/DDBJ databases">
        <authorList>
            <person name="Misof B."/>
            <person name="Oliver O."/>
            <person name="Podsiadlowski L."/>
            <person name="Donath A."/>
            <person name="Peters R."/>
            <person name="Mayer C."/>
            <person name="Rust J."/>
            <person name="Gunkel S."/>
            <person name="Lesny P."/>
            <person name="Martin S."/>
            <person name="Oeyen J.P."/>
            <person name="Petersen M."/>
            <person name="Panagiotis P."/>
            <person name="Wilbrandt J."/>
            <person name="Tanja T."/>
        </authorList>
    </citation>
    <scope>NUCLEOTIDE SEQUENCE</scope>
    <source>
        <strain evidence="10">GBR_01_08_01A</strain>
        <tissue evidence="10">Thorax + abdomen</tissue>
    </source>
</reference>
<keyword evidence="7" id="KW-0325">Glycoprotein</keyword>
<feature type="transmembrane region" description="Helical" evidence="8">
    <location>
        <begin position="522"/>
        <end position="547"/>
    </location>
</feature>
<accession>A0AAD9RQH6</accession>
<keyword evidence="11" id="KW-1185">Reference proteome</keyword>
<dbReference type="InterPro" id="IPR057074">
    <property type="entry name" value="IR75A_N"/>
</dbReference>
<dbReference type="Gene3D" id="1.10.287.70">
    <property type="match status" value="1"/>
</dbReference>
<keyword evidence="6" id="KW-0675">Receptor</keyword>
<dbReference type="GO" id="GO:0005886">
    <property type="term" value="C:plasma membrane"/>
    <property type="evidence" value="ECO:0007669"/>
    <property type="project" value="UniProtKB-SubCell"/>
</dbReference>
<keyword evidence="4 8" id="KW-1133">Transmembrane helix</keyword>
<evidence type="ECO:0000259" key="9">
    <source>
        <dbReference type="Pfam" id="PF24576"/>
    </source>
</evidence>
<proteinExistence type="predicted"/>
<dbReference type="InterPro" id="IPR052192">
    <property type="entry name" value="Insect_Ionotropic_Sensory_Rcpt"/>
</dbReference>
<evidence type="ECO:0000256" key="6">
    <source>
        <dbReference type="ARBA" id="ARBA00023170"/>
    </source>
</evidence>
<keyword evidence="3 8" id="KW-0812">Transmembrane</keyword>
<evidence type="ECO:0000256" key="1">
    <source>
        <dbReference type="ARBA" id="ARBA00004651"/>
    </source>
</evidence>
<reference evidence="10" key="2">
    <citation type="journal article" date="2023" name="Commun. Biol.">
        <title>Intrasexual cuticular hydrocarbon dimorphism in a wasp sheds light on hydrocarbon biosynthesis genes in Hymenoptera.</title>
        <authorList>
            <person name="Moris V.C."/>
            <person name="Podsiadlowski L."/>
            <person name="Martin S."/>
            <person name="Oeyen J.P."/>
            <person name="Donath A."/>
            <person name="Petersen M."/>
            <person name="Wilbrandt J."/>
            <person name="Misof B."/>
            <person name="Liedtke D."/>
            <person name="Thamm M."/>
            <person name="Scheiner R."/>
            <person name="Schmitt T."/>
            <person name="Niehuis O."/>
        </authorList>
    </citation>
    <scope>NUCLEOTIDE SEQUENCE</scope>
    <source>
        <strain evidence="10">GBR_01_08_01A</strain>
    </source>
</reference>
<dbReference type="PANTHER" id="PTHR42643:SF30">
    <property type="entry name" value="IONOTROPIC RECEPTOR 40A-RELATED"/>
    <property type="match status" value="1"/>
</dbReference>
<feature type="domain" description="Ionotropic receptor 75a N-terminal" evidence="9">
    <location>
        <begin position="6"/>
        <end position="152"/>
    </location>
</feature>
<evidence type="ECO:0000256" key="7">
    <source>
        <dbReference type="ARBA" id="ARBA00023180"/>
    </source>
</evidence>
<protein>
    <recommendedName>
        <fullName evidence="9">Ionotropic receptor 75a N-terminal domain-containing protein</fullName>
    </recommendedName>
</protein>
<sequence>MLNKEGISISIKGPSTDLNFSRFLRADYWKLGVFVDLRCQQQNATAIFDQSAGYYMYDYAYNWLILTTNINDCLRTLNDTAFSVVTDFVVSVPSYDHYDLYDIYNPNKVRGGKLNITKYGTWKEVTGLNVLLLETKILRRWNLHKIQVNVSSALEWKPKNAPLLEYLQDHDTVNRDVWPTIGFSLLLSLSDIFNFSMNVNAITSWTNYSNGPVIDALFEGSVDLGYQPSLILHRRLDLAKVLMEVIPVRTCFMFLTLPSTKIQTSSVLRPLAWSSWYMIVLFFVTSVFVFVFIIKLEHTEDQDYGNSLLIILGALCQQGAPSVPYQFASRIAFFHIGLYGLLVYNYYSAAIVSVRLNVPLNEMNDSLYTLLASKMKLATERTLLINILLQDPNPEMMYFAKRWKRIPKSKNIMDVEEGVMRMMHGGFAFHSIPESAYPFISQYFDQKMICQLKEIHWLRPTRAALYANRRGHFFEIGKIGLMKILSTGLLRRELKRSLARKPYCQNDMTSIESVTIYEAAPIILLLVCGMILSIIICFIENVAFYLMQPKPSSIIKKHKRQSDNISWLRKSTITNKTDKTFQKKKSTIKKIYDQR</sequence>
<dbReference type="AlphaFoldDB" id="A0AAD9RQH6"/>
<dbReference type="Pfam" id="PF24576">
    <property type="entry name" value="IR75A_N"/>
    <property type="match status" value="1"/>
</dbReference>
<dbReference type="PANTHER" id="PTHR42643">
    <property type="entry name" value="IONOTROPIC RECEPTOR 20A-RELATED"/>
    <property type="match status" value="1"/>
</dbReference>
<dbReference type="Proteomes" id="UP001258017">
    <property type="component" value="Unassembled WGS sequence"/>
</dbReference>
<gene>
    <name evidence="10" type="ORF">KPH14_009454</name>
</gene>
<comment type="subcellular location">
    <subcellularLocation>
        <location evidence="1">Cell membrane</location>
        <topology evidence="1">Multi-pass membrane protein</topology>
    </subcellularLocation>
</comment>
<evidence type="ECO:0000256" key="2">
    <source>
        <dbReference type="ARBA" id="ARBA00022475"/>
    </source>
</evidence>
<keyword evidence="5 8" id="KW-0472">Membrane</keyword>
<evidence type="ECO:0000313" key="11">
    <source>
        <dbReference type="Proteomes" id="UP001258017"/>
    </source>
</evidence>